<keyword evidence="3 9" id="KW-0349">Heme</keyword>
<keyword evidence="4 10" id="KW-0812">Transmembrane</keyword>
<evidence type="ECO:0000256" key="1">
    <source>
        <dbReference type="ARBA" id="ARBA00004370"/>
    </source>
</evidence>
<dbReference type="Pfam" id="PF02167">
    <property type="entry name" value="Cytochrom_C1"/>
    <property type="match status" value="1"/>
</dbReference>
<dbReference type="Gene3D" id="1.20.5.100">
    <property type="entry name" value="Cytochrome c1, transmembrane anchor, C-terminal"/>
    <property type="match status" value="1"/>
</dbReference>
<evidence type="ECO:0000259" key="12">
    <source>
        <dbReference type="PROSITE" id="PS51007"/>
    </source>
</evidence>
<keyword evidence="14" id="KW-1185">Reference proteome</keyword>
<feature type="binding site" description="covalent" evidence="9">
    <location>
        <position position="78"/>
    </location>
    <ligand>
        <name>heme c</name>
        <dbReference type="ChEBI" id="CHEBI:61717"/>
    </ligand>
</feature>
<reference evidence="14" key="1">
    <citation type="submission" date="2017-10" db="EMBL/GenBank/DDBJ databases">
        <title>Completed PacBio SMRT sequence of Methylosinus trichosporium OB3b reveals presence of a third large plasmid.</title>
        <authorList>
            <person name="Charles T.C."/>
            <person name="Lynch M.D.J."/>
            <person name="Heil J.R."/>
            <person name="Cheng J."/>
        </authorList>
    </citation>
    <scope>NUCLEOTIDE SEQUENCE [LARGE SCALE GENOMIC DNA]</scope>
    <source>
        <strain evidence="14">OB3b</strain>
    </source>
</reference>
<dbReference type="STRING" id="595536.GCA_000178815_00930"/>
<feature type="binding site" description="covalent" evidence="9">
    <location>
        <position position="221"/>
    </location>
    <ligand>
        <name>heme c</name>
        <dbReference type="ChEBI" id="CHEBI:61717"/>
    </ligand>
</feature>
<keyword evidence="8 10" id="KW-0472">Membrane</keyword>
<evidence type="ECO:0000256" key="8">
    <source>
        <dbReference type="ARBA" id="ARBA00023136"/>
    </source>
</evidence>
<evidence type="ECO:0000313" key="13">
    <source>
        <dbReference type="EMBL" id="ATQ66463.1"/>
    </source>
</evidence>
<accession>A0A2D2CUR2</accession>
<keyword evidence="11" id="KW-0732">Signal</keyword>
<evidence type="ECO:0000256" key="4">
    <source>
        <dbReference type="ARBA" id="ARBA00022692"/>
    </source>
</evidence>
<dbReference type="InterPro" id="IPR002326">
    <property type="entry name" value="Cyt_c1"/>
</dbReference>
<evidence type="ECO:0000256" key="3">
    <source>
        <dbReference type="ARBA" id="ARBA00022617"/>
    </source>
</evidence>
<feature type="domain" description="Cytochrome c" evidence="12">
    <location>
        <begin position="62"/>
        <end position="166"/>
    </location>
</feature>
<organism evidence="13 14">
    <name type="scientific">Methylosinus trichosporium (strain ATCC 35070 / NCIMB 11131 / UNIQEM 75 / OB3b)</name>
    <dbReference type="NCBI Taxonomy" id="595536"/>
    <lineage>
        <taxon>Bacteria</taxon>
        <taxon>Pseudomonadati</taxon>
        <taxon>Pseudomonadota</taxon>
        <taxon>Alphaproteobacteria</taxon>
        <taxon>Hyphomicrobiales</taxon>
        <taxon>Methylocystaceae</taxon>
        <taxon>Methylosinus</taxon>
    </lineage>
</organism>
<dbReference type="GO" id="GO:0016020">
    <property type="term" value="C:membrane"/>
    <property type="evidence" value="ECO:0007669"/>
    <property type="project" value="UniProtKB-SubCell"/>
</dbReference>
<dbReference type="EMBL" id="CP023737">
    <property type="protein sequence ID" value="ATQ66463.1"/>
    <property type="molecule type" value="Genomic_DNA"/>
</dbReference>
<dbReference type="KEGG" id="mtw:CQW49_00060"/>
<evidence type="ECO:0000313" key="14">
    <source>
        <dbReference type="Proteomes" id="UP000230709"/>
    </source>
</evidence>
<feature type="binding site" description="covalent" evidence="9">
    <location>
        <position position="75"/>
    </location>
    <ligand>
        <name>heme c</name>
        <dbReference type="ChEBI" id="CHEBI:61717"/>
    </ligand>
</feature>
<name>A0A2D2CUR2_METT3</name>
<keyword evidence="7 9" id="KW-0408">Iron</keyword>
<dbReference type="SUPFAM" id="SSF46626">
    <property type="entry name" value="Cytochrome c"/>
    <property type="match status" value="1"/>
</dbReference>
<dbReference type="PROSITE" id="PS51007">
    <property type="entry name" value="CYTC"/>
    <property type="match status" value="1"/>
</dbReference>
<feature type="signal peptide" evidence="11">
    <location>
        <begin position="1"/>
        <end position="36"/>
    </location>
</feature>
<evidence type="ECO:0000256" key="10">
    <source>
        <dbReference type="SAM" id="Phobius"/>
    </source>
</evidence>
<dbReference type="GO" id="GO:0020037">
    <property type="term" value="F:heme binding"/>
    <property type="evidence" value="ECO:0007669"/>
    <property type="project" value="InterPro"/>
</dbReference>
<feature type="chain" id="PRO_5013877746" description="Cytochrome c1" evidence="11">
    <location>
        <begin position="37"/>
        <end position="292"/>
    </location>
</feature>
<proteinExistence type="predicted"/>
<feature type="transmembrane region" description="Helical" evidence="10">
    <location>
        <begin position="265"/>
        <end position="283"/>
    </location>
</feature>
<evidence type="ECO:0000256" key="7">
    <source>
        <dbReference type="ARBA" id="ARBA00023004"/>
    </source>
</evidence>
<dbReference type="Proteomes" id="UP000230709">
    <property type="component" value="Chromosome"/>
</dbReference>
<dbReference type="GO" id="GO:0046872">
    <property type="term" value="F:metal ion binding"/>
    <property type="evidence" value="ECO:0007669"/>
    <property type="project" value="UniProtKB-KW"/>
</dbReference>
<keyword evidence="6 10" id="KW-1133">Transmembrane helix</keyword>
<keyword evidence="5 9" id="KW-0479">Metal-binding</keyword>
<dbReference type="InterPro" id="IPR036909">
    <property type="entry name" value="Cyt_c-like_dom_sf"/>
</dbReference>
<evidence type="ECO:0000256" key="6">
    <source>
        <dbReference type="ARBA" id="ARBA00022989"/>
    </source>
</evidence>
<dbReference type="InterPro" id="IPR009056">
    <property type="entry name" value="Cyt_c-like_dom"/>
</dbReference>
<dbReference type="GO" id="GO:0009055">
    <property type="term" value="F:electron transfer activity"/>
    <property type="evidence" value="ECO:0007669"/>
    <property type="project" value="InterPro"/>
</dbReference>
<comment type="subcellular location">
    <subcellularLocation>
        <location evidence="1">Membrane</location>
    </subcellularLocation>
</comment>
<dbReference type="Gene3D" id="1.10.760.10">
    <property type="entry name" value="Cytochrome c-like domain"/>
    <property type="match status" value="1"/>
</dbReference>
<evidence type="ECO:0000256" key="2">
    <source>
        <dbReference type="ARBA" id="ARBA00016165"/>
    </source>
</evidence>
<gene>
    <name evidence="13" type="ORF">CQW49_00060</name>
</gene>
<comment type="cofactor">
    <cofactor evidence="9">
        <name>heme c</name>
        <dbReference type="ChEBI" id="CHEBI:61717"/>
    </cofactor>
    <text evidence="9">Binds 1 heme c group covalently per subunit.</text>
</comment>
<evidence type="ECO:0000256" key="9">
    <source>
        <dbReference type="PIRSR" id="PIRSR602326-1"/>
    </source>
</evidence>
<sequence>MRDARGNSTMIVSMIRRSAFGLSMSLVLGASLPALASDAHSQPKPPLQQWSFAGAFGRYDAAQLKRGFKVYKEVCSSCHSIHRLAFRNLAEKGGPEFSEAEAKALAESYKIKDGPNDTGEYFERPGRLSDHLPPPFPNEQAARAAFSGAYPPDMSVLAKARGFSRGFPQFLADALPGFSYQEHGVDYIVALLNGYEDAPGGVELPAGQYYNAYMPGHRIGMPPPLSDGAVTYDDGAPQTLDQYSKDVSAFLMWTAEPHLDARKEIGLRVVLFLIVLSTLVYFTKRKIWEKAH</sequence>
<dbReference type="PANTHER" id="PTHR10266:SF3">
    <property type="entry name" value="CYTOCHROME C1, HEME PROTEIN, MITOCHONDRIAL"/>
    <property type="match status" value="1"/>
</dbReference>
<feature type="binding site" description="covalent" evidence="9">
    <location>
        <position position="79"/>
    </location>
    <ligand>
        <name>heme c</name>
        <dbReference type="ChEBI" id="CHEBI:61717"/>
    </ligand>
</feature>
<protein>
    <recommendedName>
        <fullName evidence="2">Cytochrome c1</fullName>
    </recommendedName>
</protein>
<dbReference type="PRINTS" id="PR00603">
    <property type="entry name" value="CYTOCHROMEC1"/>
</dbReference>
<dbReference type="PANTHER" id="PTHR10266">
    <property type="entry name" value="CYTOCHROME C1"/>
    <property type="match status" value="1"/>
</dbReference>
<evidence type="ECO:0000256" key="5">
    <source>
        <dbReference type="ARBA" id="ARBA00022723"/>
    </source>
</evidence>
<evidence type="ECO:0000256" key="11">
    <source>
        <dbReference type="SAM" id="SignalP"/>
    </source>
</evidence>
<dbReference type="AlphaFoldDB" id="A0A2D2CUR2"/>